<feature type="compositionally biased region" description="Basic and acidic residues" evidence="1">
    <location>
        <begin position="51"/>
        <end position="66"/>
    </location>
</feature>
<sequence length="370" mass="40801">MLPVGKSICTLDEDDMCDLDDFESSSSNIDLFEGEETSSFDLFDGLLERETDTKEIKPKNSNDKKRSVVRVYPNGDTQEKQLNFASIRTLEEKELIDYLGNGNRGRLISRSSNVTCKNSRRSNTTNGKRSSSNDSVKSSSPVGLESRDGACMTKSAVAARENRKKKKKYTEELETTVDILKTENTGLKTRNNMLQTSLDQLKTEVQYLKSVIANQTTLAHLIGNIQNTPGVKFQTSLTVDRYDKENIKDINENTVDKSVSVPVATKKRKVEDAHVPTMQMNTRYGKLKRGTSTTSKEIKPEKMDDQCDSSPSSTLEQNSNEMPGHGPAGICLHVSNGSVSLEFCANCASSAAHAKAITCDHSYGKVQGEG</sequence>
<feature type="region of interest" description="Disordered" evidence="1">
    <location>
        <begin position="51"/>
        <end position="74"/>
    </location>
</feature>
<dbReference type="AlphaFoldDB" id="A0A210QCW0"/>
<feature type="compositionally biased region" description="Polar residues" evidence="1">
    <location>
        <begin position="308"/>
        <end position="321"/>
    </location>
</feature>
<feature type="compositionally biased region" description="Low complexity" evidence="1">
    <location>
        <begin position="130"/>
        <end position="140"/>
    </location>
</feature>
<dbReference type="EMBL" id="NEDP02004132">
    <property type="protein sequence ID" value="OWF46593.1"/>
    <property type="molecule type" value="Genomic_DNA"/>
</dbReference>
<feature type="region of interest" description="Disordered" evidence="1">
    <location>
        <begin position="285"/>
        <end position="322"/>
    </location>
</feature>
<dbReference type="Pfam" id="PF00170">
    <property type="entry name" value="bZIP_1"/>
    <property type="match status" value="1"/>
</dbReference>
<proteinExistence type="predicted"/>
<dbReference type="OrthoDB" id="6606299at2759"/>
<dbReference type="STRING" id="6573.A0A210QCW0"/>
<feature type="compositionally biased region" description="Polar residues" evidence="1">
    <location>
        <begin position="109"/>
        <end position="129"/>
    </location>
</feature>
<name>A0A210QCW0_MIZYE</name>
<dbReference type="Proteomes" id="UP000242188">
    <property type="component" value="Unassembled WGS sequence"/>
</dbReference>
<comment type="caution">
    <text evidence="3">The sequence shown here is derived from an EMBL/GenBank/DDBJ whole genome shotgun (WGS) entry which is preliminary data.</text>
</comment>
<dbReference type="InterPro" id="IPR046347">
    <property type="entry name" value="bZIP_sf"/>
</dbReference>
<dbReference type="InterPro" id="IPR004827">
    <property type="entry name" value="bZIP"/>
</dbReference>
<feature type="compositionally biased region" description="Basic and acidic residues" evidence="1">
    <location>
        <begin position="296"/>
        <end position="305"/>
    </location>
</feature>
<dbReference type="PROSITE" id="PS50217">
    <property type="entry name" value="BZIP"/>
    <property type="match status" value="1"/>
</dbReference>
<feature type="region of interest" description="Disordered" evidence="1">
    <location>
        <begin position="109"/>
        <end position="169"/>
    </location>
</feature>
<evidence type="ECO:0000259" key="2">
    <source>
        <dbReference type="PROSITE" id="PS50217"/>
    </source>
</evidence>
<feature type="domain" description="BZIP" evidence="2">
    <location>
        <begin position="154"/>
        <end position="208"/>
    </location>
</feature>
<accession>A0A210QCW0</accession>
<protein>
    <submittedName>
        <fullName evidence="3">CREB/ATF bZIP transcription factor</fullName>
    </submittedName>
</protein>
<dbReference type="Gene3D" id="1.20.5.170">
    <property type="match status" value="1"/>
</dbReference>
<gene>
    <name evidence="3" type="ORF">KP79_PYT10343</name>
</gene>
<organism evidence="3 4">
    <name type="scientific">Mizuhopecten yessoensis</name>
    <name type="common">Japanese scallop</name>
    <name type="synonym">Patinopecten yessoensis</name>
    <dbReference type="NCBI Taxonomy" id="6573"/>
    <lineage>
        <taxon>Eukaryota</taxon>
        <taxon>Metazoa</taxon>
        <taxon>Spiralia</taxon>
        <taxon>Lophotrochozoa</taxon>
        <taxon>Mollusca</taxon>
        <taxon>Bivalvia</taxon>
        <taxon>Autobranchia</taxon>
        <taxon>Pteriomorphia</taxon>
        <taxon>Pectinida</taxon>
        <taxon>Pectinoidea</taxon>
        <taxon>Pectinidae</taxon>
        <taxon>Mizuhopecten</taxon>
    </lineage>
</organism>
<keyword evidence="4" id="KW-1185">Reference proteome</keyword>
<reference evidence="3 4" key="1">
    <citation type="journal article" date="2017" name="Nat. Ecol. Evol.">
        <title>Scallop genome provides insights into evolution of bilaterian karyotype and development.</title>
        <authorList>
            <person name="Wang S."/>
            <person name="Zhang J."/>
            <person name="Jiao W."/>
            <person name="Li J."/>
            <person name="Xun X."/>
            <person name="Sun Y."/>
            <person name="Guo X."/>
            <person name="Huan P."/>
            <person name="Dong B."/>
            <person name="Zhang L."/>
            <person name="Hu X."/>
            <person name="Sun X."/>
            <person name="Wang J."/>
            <person name="Zhao C."/>
            <person name="Wang Y."/>
            <person name="Wang D."/>
            <person name="Huang X."/>
            <person name="Wang R."/>
            <person name="Lv J."/>
            <person name="Li Y."/>
            <person name="Zhang Z."/>
            <person name="Liu B."/>
            <person name="Lu W."/>
            <person name="Hui Y."/>
            <person name="Liang J."/>
            <person name="Zhou Z."/>
            <person name="Hou R."/>
            <person name="Li X."/>
            <person name="Liu Y."/>
            <person name="Li H."/>
            <person name="Ning X."/>
            <person name="Lin Y."/>
            <person name="Zhao L."/>
            <person name="Xing Q."/>
            <person name="Dou J."/>
            <person name="Li Y."/>
            <person name="Mao J."/>
            <person name="Guo H."/>
            <person name="Dou H."/>
            <person name="Li T."/>
            <person name="Mu C."/>
            <person name="Jiang W."/>
            <person name="Fu Q."/>
            <person name="Fu X."/>
            <person name="Miao Y."/>
            <person name="Liu J."/>
            <person name="Yu Q."/>
            <person name="Li R."/>
            <person name="Liao H."/>
            <person name="Li X."/>
            <person name="Kong Y."/>
            <person name="Jiang Z."/>
            <person name="Chourrout D."/>
            <person name="Li R."/>
            <person name="Bao Z."/>
        </authorList>
    </citation>
    <scope>NUCLEOTIDE SEQUENCE [LARGE SCALE GENOMIC DNA]</scope>
    <source>
        <strain evidence="3 4">PY_sf001</strain>
    </source>
</reference>
<evidence type="ECO:0000256" key="1">
    <source>
        <dbReference type="SAM" id="MobiDB-lite"/>
    </source>
</evidence>
<evidence type="ECO:0000313" key="3">
    <source>
        <dbReference type="EMBL" id="OWF46593.1"/>
    </source>
</evidence>
<dbReference type="GO" id="GO:0003700">
    <property type="term" value="F:DNA-binding transcription factor activity"/>
    <property type="evidence" value="ECO:0007669"/>
    <property type="project" value="InterPro"/>
</dbReference>
<dbReference type="SMART" id="SM00338">
    <property type="entry name" value="BRLZ"/>
    <property type="match status" value="1"/>
</dbReference>
<dbReference type="SUPFAM" id="SSF57959">
    <property type="entry name" value="Leucine zipper domain"/>
    <property type="match status" value="1"/>
</dbReference>
<evidence type="ECO:0000313" key="4">
    <source>
        <dbReference type="Proteomes" id="UP000242188"/>
    </source>
</evidence>